<dbReference type="Gene3D" id="3.30.420.40">
    <property type="match status" value="2"/>
</dbReference>
<evidence type="ECO:0000259" key="2">
    <source>
        <dbReference type="Pfam" id="PF02543"/>
    </source>
</evidence>
<dbReference type="PANTHER" id="PTHR34847:SF1">
    <property type="entry name" value="NODULATION PROTEIN U"/>
    <property type="match status" value="1"/>
</dbReference>
<comment type="similarity">
    <text evidence="1">Belongs to the NodU/CmcH family.</text>
</comment>
<accession>A0A1F5TS08</accession>
<evidence type="ECO:0000256" key="1">
    <source>
        <dbReference type="ARBA" id="ARBA00006129"/>
    </source>
</evidence>
<feature type="domain" description="Carbamoyltransferase C-terminal" evidence="3">
    <location>
        <begin position="390"/>
        <end position="559"/>
    </location>
</feature>
<dbReference type="Proteomes" id="UP000177579">
    <property type="component" value="Unassembled WGS sequence"/>
</dbReference>
<dbReference type="AlphaFoldDB" id="A0A1F5TS08"/>
<name>A0A1F5TS08_9BACT</name>
<dbReference type="InterPro" id="IPR003696">
    <property type="entry name" value="Carbtransf_dom"/>
</dbReference>
<dbReference type="EMBL" id="MFGO01000007">
    <property type="protein sequence ID" value="OGF41619.1"/>
    <property type="molecule type" value="Genomic_DNA"/>
</dbReference>
<dbReference type="InterPro" id="IPR051338">
    <property type="entry name" value="NodU/CmcH_Carbamoyltrnsfr"/>
</dbReference>
<dbReference type="SUPFAM" id="SSF53067">
    <property type="entry name" value="Actin-like ATPase domain"/>
    <property type="match status" value="1"/>
</dbReference>
<dbReference type="Pfam" id="PF16861">
    <property type="entry name" value="Carbam_trans_C"/>
    <property type="match status" value="1"/>
</dbReference>
<dbReference type="Pfam" id="PF02543">
    <property type="entry name" value="Carbam_trans_N"/>
    <property type="match status" value="1"/>
</dbReference>
<gene>
    <name evidence="4" type="ORF">A2531_06285</name>
</gene>
<proteinExistence type="inferred from homology"/>
<evidence type="ECO:0008006" key="6">
    <source>
        <dbReference type="Google" id="ProtNLM"/>
    </source>
</evidence>
<organism evidence="4 5">
    <name type="scientific">Candidatus Falkowbacteria bacterium RIFOXYD2_FULL_34_120</name>
    <dbReference type="NCBI Taxonomy" id="1798007"/>
    <lineage>
        <taxon>Bacteria</taxon>
        <taxon>Candidatus Falkowiibacteriota</taxon>
    </lineage>
</organism>
<evidence type="ECO:0000259" key="3">
    <source>
        <dbReference type="Pfam" id="PF16861"/>
    </source>
</evidence>
<dbReference type="Gene3D" id="3.90.870.20">
    <property type="entry name" value="Carbamoyltransferase, C-terminal domain"/>
    <property type="match status" value="1"/>
</dbReference>
<reference evidence="4 5" key="1">
    <citation type="journal article" date="2016" name="Nat. Commun.">
        <title>Thousands of microbial genomes shed light on interconnected biogeochemical processes in an aquifer system.</title>
        <authorList>
            <person name="Anantharaman K."/>
            <person name="Brown C.T."/>
            <person name="Hug L.A."/>
            <person name="Sharon I."/>
            <person name="Castelle C.J."/>
            <person name="Probst A.J."/>
            <person name="Thomas B.C."/>
            <person name="Singh A."/>
            <person name="Wilkins M.J."/>
            <person name="Karaoz U."/>
            <person name="Brodie E.L."/>
            <person name="Williams K.H."/>
            <person name="Hubbard S.S."/>
            <person name="Banfield J.F."/>
        </authorList>
    </citation>
    <scope>NUCLEOTIDE SEQUENCE [LARGE SCALE GENOMIC DNA]</scope>
</reference>
<sequence length="560" mass="63099">MRIRIFPIAIGICGVNKFMKILGITHPITHNNAACILVDGKLVAFAEEERFIRYKNAPKIPAKWAMDYCLRTAGLKLEDIDYIAVGYGDWYKCIWPNFKSQSPGRAIAKTKSMVRQLRWFRWFQPFDFRDPRVINVNHHMAHAASSFFVSGMDKANIMTLDGSGDSESGILAYGEGANITAYHHVSREGSWGSLYEMFTKVLGFQAGSEEGKTMGLASLGIPDIGSLDFIDWEADPVPRIIPEKRDEFLKKIKRRERGGEITDYHKNLAASLQAALEKTGLMMVEYLYKKTGSKNLCLAGGVALNCSMNGKLLQSEFVDNIYIQPASSDAGTALGAAIHVHVEKTGKKPDFIMDHAYWGPEYSNEEIEPLIKECKVAKWRKCDDVCKEAAKKLADNKIVGWFQGRLEIGPRALGNRSILGNPSNPKMKDMINKYVKKREDWRPFAPSMLEEYAADYVEGYFNSPFMILAFNVREDKKDEIISASHLDHTVRVQSVSKRTNPRYWHLIDNFRKITGVPVVINTSFNIAGEPIVCSPRDALRTFFASGMDCLAIGDYLIEKD</sequence>
<comment type="caution">
    <text evidence="4">The sequence shown here is derived from an EMBL/GenBank/DDBJ whole genome shotgun (WGS) entry which is preliminary data.</text>
</comment>
<protein>
    <recommendedName>
        <fullName evidence="6">Carbamoyltransferase</fullName>
    </recommendedName>
</protein>
<dbReference type="PANTHER" id="PTHR34847">
    <property type="entry name" value="NODULATION PROTEIN U"/>
    <property type="match status" value="1"/>
</dbReference>
<dbReference type="InterPro" id="IPR031730">
    <property type="entry name" value="Carbam_trans_C"/>
</dbReference>
<dbReference type="InterPro" id="IPR043129">
    <property type="entry name" value="ATPase_NBD"/>
</dbReference>
<dbReference type="CDD" id="cd24098">
    <property type="entry name" value="ASKHA_NBD_TobZ_N"/>
    <property type="match status" value="1"/>
</dbReference>
<dbReference type="GO" id="GO:0003824">
    <property type="term" value="F:catalytic activity"/>
    <property type="evidence" value="ECO:0007669"/>
    <property type="project" value="InterPro"/>
</dbReference>
<feature type="domain" description="Carbamoyltransferase" evidence="2">
    <location>
        <begin position="20"/>
        <end position="338"/>
    </location>
</feature>
<evidence type="ECO:0000313" key="5">
    <source>
        <dbReference type="Proteomes" id="UP000177579"/>
    </source>
</evidence>
<evidence type="ECO:0000313" key="4">
    <source>
        <dbReference type="EMBL" id="OGF41619.1"/>
    </source>
</evidence>
<dbReference type="InterPro" id="IPR038152">
    <property type="entry name" value="Carbam_trans_C_sf"/>
</dbReference>